<dbReference type="AlphaFoldDB" id="A0AAD1WJZ6"/>
<dbReference type="Proteomes" id="UP001295444">
    <property type="component" value="Chromosome 08"/>
</dbReference>
<protein>
    <submittedName>
        <fullName evidence="1">Uncharacterized protein</fullName>
    </submittedName>
</protein>
<reference evidence="1" key="1">
    <citation type="submission" date="2022-03" db="EMBL/GenBank/DDBJ databases">
        <authorList>
            <person name="Alioto T."/>
            <person name="Alioto T."/>
            <person name="Gomez Garrido J."/>
        </authorList>
    </citation>
    <scope>NUCLEOTIDE SEQUENCE</scope>
</reference>
<organism evidence="1 2">
    <name type="scientific">Pelobates cultripes</name>
    <name type="common">Western spadefoot toad</name>
    <dbReference type="NCBI Taxonomy" id="61616"/>
    <lineage>
        <taxon>Eukaryota</taxon>
        <taxon>Metazoa</taxon>
        <taxon>Chordata</taxon>
        <taxon>Craniata</taxon>
        <taxon>Vertebrata</taxon>
        <taxon>Euteleostomi</taxon>
        <taxon>Amphibia</taxon>
        <taxon>Batrachia</taxon>
        <taxon>Anura</taxon>
        <taxon>Pelobatoidea</taxon>
        <taxon>Pelobatidae</taxon>
        <taxon>Pelobates</taxon>
    </lineage>
</organism>
<gene>
    <name evidence="1" type="ORF">PECUL_23A042085</name>
</gene>
<name>A0AAD1WJZ6_PELCU</name>
<keyword evidence="2" id="KW-1185">Reference proteome</keyword>
<evidence type="ECO:0000313" key="1">
    <source>
        <dbReference type="EMBL" id="CAH2310586.1"/>
    </source>
</evidence>
<dbReference type="EMBL" id="OW240919">
    <property type="protein sequence ID" value="CAH2310586.1"/>
    <property type="molecule type" value="Genomic_DNA"/>
</dbReference>
<sequence>MLNNLCRYNLGELNTPSSMHYGLLVPCSMANCSHYFLFQVQRCLFSHVPVRALACARPSCCGDVIRCTMGKVVCLESDAQAITHSCI</sequence>
<evidence type="ECO:0000313" key="2">
    <source>
        <dbReference type="Proteomes" id="UP001295444"/>
    </source>
</evidence>
<accession>A0AAD1WJZ6</accession>
<proteinExistence type="predicted"/>